<comment type="subcellular location">
    <subcellularLocation>
        <location evidence="1 7">Cell membrane</location>
        <topology evidence="1 7">Multi-pass membrane protein</topology>
    </subcellularLocation>
</comment>
<evidence type="ECO:0000256" key="3">
    <source>
        <dbReference type="ARBA" id="ARBA00022475"/>
    </source>
</evidence>
<dbReference type="Pfam" id="PF00528">
    <property type="entry name" value="BPD_transp_1"/>
    <property type="match status" value="1"/>
</dbReference>
<feature type="transmembrane region" description="Helical" evidence="7">
    <location>
        <begin position="74"/>
        <end position="94"/>
    </location>
</feature>
<gene>
    <name evidence="9" type="ORF">XD94_1233</name>
</gene>
<dbReference type="SUPFAM" id="SSF161098">
    <property type="entry name" value="MetI-like"/>
    <property type="match status" value="1"/>
</dbReference>
<sequence length="275" mass="31051">MLKLSLFGKIIVYFLLAVYCLVILVPFFMMILNSLKSMREIYLQPFSFPSKVMFENYSKAWQQAGIGTGYKNSLIVAGTSVIGIVIVSSMFAYAISKYTFKGRRFLFIYSMLGLAFPARLAIIPIFILLRNFHLTNSLFGLIIIYTSVNIPFSVFLLKNFIDGVPNELSEAARIDGASPMQIYWKIVLPLVKPALSIVSIVSFVNVWNDFFFPLIFITDRSKATITLAVSIFFGEYVNQWHLLFSGLTLAVAPTIILFLLFSRQFITGMTQGAIK</sequence>
<feature type="transmembrane region" description="Helical" evidence="7">
    <location>
        <begin position="106"/>
        <end position="127"/>
    </location>
</feature>
<protein>
    <submittedName>
        <fullName evidence="9">ABC-type sugar transport system, permease component</fullName>
    </submittedName>
</protein>
<evidence type="ECO:0000256" key="4">
    <source>
        <dbReference type="ARBA" id="ARBA00022692"/>
    </source>
</evidence>
<feature type="domain" description="ABC transmembrane type-1" evidence="8">
    <location>
        <begin position="70"/>
        <end position="261"/>
    </location>
</feature>
<reference evidence="10" key="1">
    <citation type="journal article" date="2015" name="MBio">
        <title>Genome-Resolved Metagenomic Analysis Reveals Roles for Candidate Phyla and Other Microbial Community Members in Biogeochemical Transformations in Oil Reservoirs.</title>
        <authorList>
            <person name="Hu P."/>
            <person name="Tom L."/>
            <person name="Singh A."/>
            <person name="Thomas B.C."/>
            <person name="Baker B.J."/>
            <person name="Piceno Y.M."/>
            <person name="Andersen G.L."/>
            <person name="Banfield J.F."/>
        </authorList>
    </citation>
    <scope>NUCLEOTIDE SEQUENCE [LARGE SCALE GENOMIC DNA]</scope>
</reference>
<evidence type="ECO:0000313" key="10">
    <source>
        <dbReference type="Proteomes" id="UP000054092"/>
    </source>
</evidence>
<evidence type="ECO:0000256" key="7">
    <source>
        <dbReference type="RuleBase" id="RU363032"/>
    </source>
</evidence>
<organism evidence="9 10">
    <name type="scientific">Mesotoga prima</name>
    <dbReference type="NCBI Taxonomy" id="1184387"/>
    <lineage>
        <taxon>Bacteria</taxon>
        <taxon>Thermotogati</taxon>
        <taxon>Thermotogota</taxon>
        <taxon>Thermotogae</taxon>
        <taxon>Kosmotogales</taxon>
        <taxon>Kosmotogaceae</taxon>
        <taxon>Mesotoga</taxon>
    </lineage>
</organism>
<evidence type="ECO:0000256" key="5">
    <source>
        <dbReference type="ARBA" id="ARBA00022989"/>
    </source>
</evidence>
<accession>A0A101HN92</accession>
<dbReference type="AlphaFoldDB" id="A0A101HN92"/>
<dbReference type="PANTHER" id="PTHR43744:SF12">
    <property type="entry name" value="ABC TRANSPORTER PERMEASE PROTEIN MG189-RELATED"/>
    <property type="match status" value="1"/>
</dbReference>
<keyword evidence="2 7" id="KW-0813">Transport</keyword>
<keyword evidence="6 7" id="KW-0472">Membrane</keyword>
<dbReference type="InterPro" id="IPR035906">
    <property type="entry name" value="MetI-like_sf"/>
</dbReference>
<evidence type="ECO:0000259" key="8">
    <source>
        <dbReference type="PROSITE" id="PS50928"/>
    </source>
</evidence>
<dbReference type="GO" id="GO:0055085">
    <property type="term" value="P:transmembrane transport"/>
    <property type="evidence" value="ECO:0007669"/>
    <property type="project" value="InterPro"/>
</dbReference>
<dbReference type="PANTHER" id="PTHR43744">
    <property type="entry name" value="ABC TRANSPORTER PERMEASE PROTEIN MG189-RELATED-RELATED"/>
    <property type="match status" value="1"/>
</dbReference>
<evidence type="ECO:0000256" key="6">
    <source>
        <dbReference type="ARBA" id="ARBA00023136"/>
    </source>
</evidence>
<evidence type="ECO:0000256" key="2">
    <source>
        <dbReference type="ARBA" id="ARBA00022448"/>
    </source>
</evidence>
<evidence type="ECO:0000313" key="9">
    <source>
        <dbReference type="EMBL" id="KUK79996.1"/>
    </source>
</evidence>
<dbReference type="CDD" id="cd06261">
    <property type="entry name" value="TM_PBP2"/>
    <property type="match status" value="1"/>
</dbReference>
<keyword evidence="4 7" id="KW-0812">Transmembrane</keyword>
<dbReference type="InterPro" id="IPR000515">
    <property type="entry name" value="MetI-like"/>
</dbReference>
<proteinExistence type="inferred from homology"/>
<comment type="similarity">
    <text evidence="7">Belongs to the binding-protein-dependent transport system permease family.</text>
</comment>
<dbReference type="Gene3D" id="1.10.3720.10">
    <property type="entry name" value="MetI-like"/>
    <property type="match status" value="1"/>
</dbReference>
<dbReference type="EMBL" id="LGGP01000221">
    <property type="protein sequence ID" value="KUK79996.1"/>
    <property type="molecule type" value="Genomic_DNA"/>
</dbReference>
<feature type="transmembrane region" description="Helical" evidence="7">
    <location>
        <begin position="12"/>
        <end position="32"/>
    </location>
</feature>
<evidence type="ECO:0000256" key="1">
    <source>
        <dbReference type="ARBA" id="ARBA00004651"/>
    </source>
</evidence>
<feature type="transmembrane region" description="Helical" evidence="7">
    <location>
        <begin position="240"/>
        <end position="261"/>
    </location>
</feature>
<dbReference type="PATRIC" id="fig|1184387.3.peg.1678"/>
<comment type="caution">
    <text evidence="9">The sequence shown here is derived from an EMBL/GenBank/DDBJ whole genome shotgun (WGS) entry which is preliminary data.</text>
</comment>
<keyword evidence="5 7" id="KW-1133">Transmembrane helix</keyword>
<dbReference type="PROSITE" id="PS50928">
    <property type="entry name" value="ABC_TM1"/>
    <property type="match status" value="1"/>
</dbReference>
<keyword evidence="3" id="KW-1003">Cell membrane</keyword>
<dbReference type="GO" id="GO:0005886">
    <property type="term" value="C:plasma membrane"/>
    <property type="evidence" value="ECO:0007669"/>
    <property type="project" value="UniProtKB-SubCell"/>
</dbReference>
<keyword evidence="9" id="KW-0762">Sugar transport</keyword>
<feature type="transmembrane region" description="Helical" evidence="7">
    <location>
        <begin position="139"/>
        <end position="161"/>
    </location>
</feature>
<name>A0A101HN92_9BACT</name>
<dbReference type="Proteomes" id="UP000054092">
    <property type="component" value="Unassembled WGS sequence"/>
</dbReference>